<evidence type="ECO:0008006" key="3">
    <source>
        <dbReference type="Google" id="ProtNLM"/>
    </source>
</evidence>
<protein>
    <recommendedName>
        <fullName evidence="3">Metalloenzyme domain-containing protein</fullName>
    </recommendedName>
</protein>
<dbReference type="Proteomes" id="UP000216446">
    <property type="component" value="Unassembled WGS sequence"/>
</dbReference>
<dbReference type="InterPro" id="IPR002591">
    <property type="entry name" value="Phosphodiest/P_Trfase"/>
</dbReference>
<dbReference type="Gene3D" id="3.40.720.10">
    <property type="entry name" value="Alkaline Phosphatase, subunit A"/>
    <property type="match status" value="1"/>
</dbReference>
<reference evidence="1 2" key="1">
    <citation type="submission" date="2016-11" db="EMBL/GenBank/DDBJ databases">
        <title>Study of marine rhodopsin-containing bacteria.</title>
        <authorList>
            <person name="Yoshizawa S."/>
            <person name="Kumagai Y."/>
            <person name="Kogure K."/>
        </authorList>
    </citation>
    <scope>NUCLEOTIDE SEQUENCE [LARGE SCALE GENOMIC DNA]</scope>
    <source>
        <strain evidence="1 2">SG-29</strain>
    </source>
</reference>
<dbReference type="RefSeq" id="WP_094549072.1">
    <property type="nucleotide sequence ID" value="NZ_MQWB01000001.1"/>
</dbReference>
<keyword evidence="2" id="KW-1185">Reference proteome</keyword>
<dbReference type="PROSITE" id="PS51257">
    <property type="entry name" value="PROKAR_LIPOPROTEIN"/>
    <property type="match status" value="1"/>
</dbReference>
<dbReference type="OrthoDB" id="279982at2"/>
<comment type="caution">
    <text evidence="1">The sequence shown here is derived from an EMBL/GenBank/DDBJ whole genome shotgun (WGS) entry which is preliminary data.</text>
</comment>
<name>A0A259U138_9BACT</name>
<dbReference type="InterPro" id="IPR017850">
    <property type="entry name" value="Alkaline_phosphatase_core_sf"/>
</dbReference>
<evidence type="ECO:0000313" key="1">
    <source>
        <dbReference type="EMBL" id="OZC03567.1"/>
    </source>
</evidence>
<accession>A0A259U138</accession>
<proteinExistence type="predicted"/>
<gene>
    <name evidence="1" type="ORF">BSZ36_11600</name>
</gene>
<dbReference type="AlphaFoldDB" id="A0A259U138"/>
<dbReference type="SUPFAM" id="SSF53649">
    <property type="entry name" value="Alkaline phosphatase-like"/>
    <property type="match status" value="1"/>
</dbReference>
<organism evidence="1 2">
    <name type="scientific">Rubricoccus marinus</name>
    <dbReference type="NCBI Taxonomy" id="716817"/>
    <lineage>
        <taxon>Bacteria</taxon>
        <taxon>Pseudomonadati</taxon>
        <taxon>Rhodothermota</taxon>
        <taxon>Rhodothermia</taxon>
        <taxon>Rhodothermales</taxon>
        <taxon>Rubricoccaceae</taxon>
        <taxon>Rubricoccus</taxon>
    </lineage>
</organism>
<dbReference type="EMBL" id="MQWB01000001">
    <property type="protein sequence ID" value="OZC03567.1"/>
    <property type="molecule type" value="Genomic_DNA"/>
</dbReference>
<sequence length="376" mass="40941">MRRPSFLLGLLVLAGCIPFGPTSPIVRLPPQPESLEARPGGPGSLDSVRYVIHVSVDGLRPDAISRQAPEALPAFARLRREGASTYNARTDADVRKTLPNHTAQLTGRGVFGDDGHQWTVNVDPAPGVTLHSNKGSYIASVFDVAHDAGLRTGAWVSKSKFSLYDVSYDGSHGAEDESGEDNGRDKIDRYVYEPDTAILTTRMLSDLERQPFEYAFIHIRDPDASGHVNTWSVRNGSRYLRAVRRADAQIGKILDFIETDPRYVGRTALIVTADHGGDGRIHYDEDPLNYTIPFYVWGPGVPAANLYALNEGIRADPGTENVGYDADPQPIRNGEAANLALQLLGLDPVPGSTINRSKPLRLGVEQGRAVAPEDVK</sequence>
<dbReference type="Pfam" id="PF01663">
    <property type="entry name" value="Phosphodiest"/>
    <property type="match status" value="1"/>
</dbReference>
<evidence type="ECO:0000313" key="2">
    <source>
        <dbReference type="Proteomes" id="UP000216446"/>
    </source>
</evidence>
<dbReference type="InParanoid" id="A0A259U138"/>